<dbReference type="PANTHER" id="PTHR30255:SF2">
    <property type="entry name" value="SINGLE-STRANDED-DNA-SPECIFIC EXONUCLEASE RECJ"/>
    <property type="match status" value="1"/>
</dbReference>
<proteinExistence type="predicted"/>
<dbReference type="InterPro" id="IPR001667">
    <property type="entry name" value="DDH_dom"/>
</dbReference>
<feature type="coiled-coil region" evidence="1">
    <location>
        <begin position="297"/>
        <end position="324"/>
    </location>
</feature>
<dbReference type="Gene3D" id="3.90.1640.30">
    <property type="match status" value="1"/>
</dbReference>
<gene>
    <name evidence="3" type="ORF">QB910_000076</name>
</gene>
<dbReference type="EMBL" id="OQ846916">
    <property type="protein sequence ID" value="WJJ55320.1"/>
    <property type="molecule type" value="Genomic_DNA"/>
</dbReference>
<dbReference type="SUPFAM" id="SSF64182">
    <property type="entry name" value="DHH phosphoesterases"/>
    <property type="match status" value="1"/>
</dbReference>
<evidence type="ECO:0000256" key="1">
    <source>
        <dbReference type="SAM" id="Coils"/>
    </source>
</evidence>
<reference evidence="3" key="1">
    <citation type="submission" date="2023-04" db="EMBL/GenBank/DDBJ databases">
        <title>Characterization and genome study of newly isolated Alicyclobacillus-specific phaga.</title>
        <authorList>
            <person name="Shymialevich D."/>
            <person name="Wojcicki M."/>
            <person name="Srednicka P."/>
            <person name="Swider O."/>
        </authorList>
    </citation>
    <scope>NUCLEOTIDE SEQUENCE</scope>
</reference>
<dbReference type="Gene3D" id="3.10.310.30">
    <property type="match status" value="1"/>
</dbReference>
<dbReference type="InterPro" id="IPR038763">
    <property type="entry name" value="DHH_sf"/>
</dbReference>
<name>A0AAT9V7L4_9CAUD</name>
<dbReference type="InterPro" id="IPR051673">
    <property type="entry name" value="SSDNA_exonuclease_RecJ"/>
</dbReference>
<keyword evidence="1" id="KW-0175">Coiled coil</keyword>
<organism evidence="3">
    <name type="scientific">Alicyclobacillus phage KKP_3916</name>
    <dbReference type="NCBI Taxonomy" id="3040651"/>
    <lineage>
        <taxon>Viruses</taxon>
        <taxon>Duplodnaviria</taxon>
        <taxon>Heunggongvirae</taxon>
        <taxon>Uroviricota</taxon>
        <taxon>Caudoviricetes</taxon>
    </lineage>
</organism>
<dbReference type="GO" id="GO:0004527">
    <property type="term" value="F:exonuclease activity"/>
    <property type="evidence" value="ECO:0007669"/>
    <property type="project" value="UniProtKB-KW"/>
</dbReference>
<protein>
    <recommendedName>
        <fullName evidence="2">DDH domain-containing protein</fullName>
    </recommendedName>
</protein>
<dbReference type="PANTHER" id="PTHR30255">
    <property type="entry name" value="SINGLE-STRANDED-DNA-SPECIFIC EXONUCLEASE RECJ"/>
    <property type="match status" value="1"/>
</dbReference>
<sequence>MAWIQRAPKKPYKPNDDIITKLAAIHGVEDIDEFLDPSRNSINEPYLLKNIDTLCQAIVQAIRDNKRIAIFADVDADGICSGAMMFNYLRNYTDNLVICYNQRSEGHGLVEALPNQNIPDDIDLLIAVDSSSNDVEACETLSKKGIQVLIIDHHPIESENPYAIVVNCQQDDYPNKFLSGAGHVWQVCRELGEYLGDEYANDLVDLAAVGIQGDAMNMREPENRAIVAWGLDNVVNNGLVAILKAKKQHKSEKQLLREKYTSTTIGFTIAPMLNGASRLDRIDLAIGCLIEPDPKKALKIAKEINELNEERKDKQRELADMLEPQINHDDKIIVVIDRDNVVGKNMAGLIAGELVSRYKRPACVVTPSGESGKCLSGSFRSVDGFDLRAFLESLGDDYYVFVAGHAGAGGVGFKEWEFDNWKKASNEALKDTVFDSDIVYDLELKADELSEHFIETIQKFTRINGQGMPEAKFKITELFSVGKTLMGSKQDTIKIDCDPVVLMKFRSTQKFFDDVPEFDSLEAVGSLNVNKFYHGGEKRFIITNQVFIDDYKVV</sequence>
<evidence type="ECO:0000313" key="3">
    <source>
        <dbReference type="EMBL" id="WJJ55320.1"/>
    </source>
</evidence>
<evidence type="ECO:0000259" key="2">
    <source>
        <dbReference type="Pfam" id="PF01368"/>
    </source>
</evidence>
<dbReference type="Pfam" id="PF01368">
    <property type="entry name" value="DHH"/>
    <property type="match status" value="1"/>
</dbReference>
<accession>A0AAT9V7L4</accession>
<feature type="domain" description="DDH" evidence="2">
    <location>
        <begin position="67"/>
        <end position="211"/>
    </location>
</feature>